<feature type="transmembrane region" description="Helical" evidence="6">
    <location>
        <begin position="79"/>
        <end position="102"/>
    </location>
</feature>
<dbReference type="Gene3D" id="3.30.70.1350">
    <property type="entry name" value="Cation efflux protein, cytoplasmic domain"/>
    <property type="match status" value="3"/>
</dbReference>
<dbReference type="InterPro" id="IPR027470">
    <property type="entry name" value="Cation_efflux_CTD"/>
</dbReference>
<dbReference type="InterPro" id="IPR036837">
    <property type="entry name" value="Cation_efflux_CTD_sf"/>
</dbReference>
<evidence type="ECO:0000256" key="2">
    <source>
        <dbReference type="ARBA" id="ARBA00022448"/>
    </source>
</evidence>
<proteinExistence type="predicted"/>
<protein>
    <submittedName>
        <fullName evidence="9">Cation diffusion facilitator family transporter</fullName>
    </submittedName>
</protein>
<evidence type="ECO:0000259" key="7">
    <source>
        <dbReference type="Pfam" id="PF01545"/>
    </source>
</evidence>
<dbReference type="GO" id="GO:0008324">
    <property type="term" value="F:monoatomic cation transmembrane transporter activity"/>
    <property type="evidence" value="ECO:0007669"/>
    <property type="project" value="InterPro"/>
</dbReference>
<feature type="transmembrane region" description="Helical" evidence="6">
    <location>
        <begin position="182"/>
        <end position="200"/>
    </location>
</feature>
<name>A0A060HIW8_9ARCH</name>
<keyword evidence="4 6" id="KW-1133">Transmembrane helix</keyword>
<reference evidence="9 10" key="1">
    <citation type="journal article" date="2014" name="Int. J. Syst. Evol. Microbiol.">
        <title>Nitrososphaera viennensis gen. nov., sp. nov., an aerobic and mesophilic, ammonia-oxidizing archaeon from soil and a member of the archaeal phylum Thaumarchaeota.</title>
        <authorList>
            <person name="Stieglmeier M."/>
            <person name="Klingl A."/>
            <person name="Alves R.J."/>
            <person name="Rittmann S.K."/>
            <person name="Melcher M."/>
            <person name="Leisch N."/>
            <person name="Schleper C."/>
        </authorList>
    </citation>
    <scope>NUCLEOTIDE SEQUENCE [LARGE SCALE GENOMIC DNA]</scope>
    <source>
        <strain evidence="9">EN76</strain>
    </source>
</reference>
<dbReference type="PANTHER" id="PTHR43840:SF15">
    <property type="entry name" value="MITOCHONDRIAL METAL TRANSPORTER 1-RELATED"/>
    <property type="match status" value="1"/>
</dbReference>
<feature type="domain" description="Cation efflux protein cytoplasmic" evidence="8">
    <location>
        <begin position="218"/>
        <end position="297"/>
    </location>
</feature>
<evidence type="ECO:0000256" key="1">
    <source>
        <dbReference type="ARBA" id="ARBA00004141"/>
    </source>
</evidence>
<dbReference type="RefSeq" id="WP_084790655.1">
    <property type="nucleotide sequence ID" value="NZ_CP007536.1"/>
</dbReference>
<dbReference type="InterPro" id="IPR050291">
    <property type="entry name" value="CDF_Transporter"/>
</dbReference>
<dbReference type="SUPFAM" id="SSF160240">
    <property type="entry name" value="Cation efflux protein cytoplasmic domain-like"/>
    <property type="match status" value="3"/>
</dbReference>
<feature type="domain" description="Cation efflux protein cytoplasmic" evidence="8">
    <location>
        <begin position="307"/>
        <end position="380"/>
    </location>
</feature>
<evidence type="ECO:0000256" key="3">
    <source>
        <dbReference type="ARBA" id="ARBA00022692"/>
    </source>
</evidence>
<dbReference type="InterPro" id="IPR058533">
    <property type="entry name" value="Cation_efflux_TM"/>
</dbReference>
<feature type="transmembrane region" description="Helical" evidence="6">
    <location>
        <begin position="49"/>
        <end position="67"/>
    </location>
</feature>
<evidence type="ECO:0000256" key="4">
    <source>
        <dbReference type="ARBA" id="ARBA00022989"/>
    </source>
</evidence>
<dbReference type="Pfam" id="PF01545">
    <property type="entry name" value="Cation_efflux"/>
    <property type="match status" value="1"/>
</dbReference>
<dbReference type="GO" id="GO:0016020">
    <property type="term" value="C:membrane"/>
    <property type="evidence" value="ECO:0007669"/>
    <property type="project" value="UniProtKB-SubCell"/>
</dbReference>
<dbReference type="Proteomes" id="UP000027093">
    <property type="component" value="Chromosome"/>
</dbReference>
<comment type="subcellular location">
    <subcellularLocation>
        <location evidence="1">Membrane</location>
        <topology evidence="1">Multi-pass membrane protein</topology>
    </subcellularLocation>
</comment>
<dbReference type="AlphaFoldDB" id="A0A060HIW8"/>
<keyword evidence="3 6" id="KW-0812">Transmembrane</keyword>
<keyword evidence="5 6" id="KW-0472">Membrane</keyword>
<organism evidence="9 10">
    <name type="scientific">Nitrososphaera viennensis EN76</name>
    <dbReference type="NCBI Taxonomy" id="926571"/>
    <lineage>
        <taxon>Archaea</taxon>
        <taxon>Nitrososphaerota</taxon>
        <taxon>Nitrososphaeria</taxon>
        <taxon>Nitrososphaerales</taxon>
        <taxon>Nitrososphaeraceae</taxon>
        <taxon>Nitrososphaera</taxon>
    </lineage>
</organism>
<accession>A0A060HIW8</accession>
<sequence length="472" mass="50328">MAASADVSSIIKRNALRYSLVAIASVFVFEFTAGIITNSLAVLADSTHALLDAVVTAILIIAVSLAAKPRDKEHTYGHGRIETIGGFIGGTALFVVSIFFIYEAVARLVFGGTAALSVNPGVIGFAAVVYTLAVDAFRMAVLGRAMRRISAATLKADLYHAIADFASTAVALVGLWLVTTGFYQGDAIAAIVLGIFLAYLSSRFAYQNAFELTDSIPPRLVARVRQAAAGTEGVLDCKDVKMRRVGSEIFAEVTISLKADISFEKAHEISALVERNIESSLVETGDAVESVTVHFEPIYSPDLPLESIIERAAARVSGVKGVHNIIVSRVDGTDRLEVSLHIQVNRSASLSEAHAIASAVEESIKGQVKRAENVTVHLEPLMPAVAGVQPLADVEIQNSIRQIVLAAGDIKKVGRIATFRTDEDTLKIDVDIGFSSDGPATIEQVHELVTEIEKQIRAKYPGSIVTIHAEPG</sequence>
<dbReference type="HOGENOM" id="CLU_044569_0_0_2"/>
<evidence type="ECO:0000313" key="9">
    <source>
        <dbReference type="EMBL" id="AIC15463.1"/>
    </source>
</evidence>
<feature type="domain" description="Cation efflux protein transmembrane" evidence="7">
    <location>
        <begin position="17"/>
        <end position="212"/>
    </location>
</feature>
<keyword evidence="10" id="KW-1185">Reference proteome</keyword>
<keyword evidence="2" id="KW-0813">Transport</keyword>
<evidence type="ECO:0000256" key="5">
    <source>
        <dbReference type="ARBA" id="ARBA00023136"/>
    </source>
</evidence>
<gene>
    <name evidence="9" type="ORF">NVIE_012300</name>
</gene>
<feature type="transmembrane region" description="Helical" evidence="6">
    <location>
        <begin position="114"/>
        <end position="137"/>
    </location>
</feature>
<dbReference type="PANTHER" id="PTHR43840">
    <property type="entry name" value="MITOCHONDRIAL METAL TRANSPORTER 1-RELATED"/>
    <property type="match status" value="1"/>
</dbReference>
<evidence type="ECO:0000259" key="8">
    <source>
        <dbReference type="Pfam" id="PF16916"/>
    </source>
</evidence>
<dbReference type="InterPro" id="IPR002524">
    <property type="entry name" value="Cation_efflux"/>
</dbReference>
<dbReference type="Pfam" id="PF16916">
    <property type="entry name" value="ZT_dimer"/>
    <property type="match status" value="3"/>
</dbReference>
<evidence type="ECO:0000256" key="6">
    <source>
        <dbReference type="SAM" id="Phobius"/>
    </source>
</evidence>
<feature type="transmembrane region" description="Helical" evidence="6">
    <location>
        <begin position="158"/>
        <end position="176"/>
    </location>
</feature>
<dbReference type="InterPro" id="IPR027469">
    <property type="entry name" value="Cation_efflux_TMD_sf"/>
</dbReference>
<dbReference type="SUPFAM" id="SSF161111">
    <property type="entry name" value="Cation efflux protein transmembrane domain-like"/>
    <property type="match status" value="1"/>
</dbReference>
<dbReference type="GeneID" id="74946489"/>
<dbReference type="OrthoDB" id="8907at2157"/>
<dbReference type="NCBIfam" id="TIGR01297">
    <property type="entry name" value="CDF"/>
    <property type="match status" value="1"/>
</dbReference>
<dbReference type="Gene3D" id="1.20.1510.10">
    <property type="entry name" value="Cation efflux protein transmembrane domain"/>
    <property type="match status" value="1"/>
</dbReference>
<feature type="transmembrane region" description="Helical" evidence="6">
    <location>
        <begin position="20"/>
        <end position="43"/>
    </location>
</feature>
<dbReference type="STRING" id="926571.NVIE_012300"/>
<feature type="domain" description="Cation efflux protein cytoplasmic" evidence="8">
    <location>
        <begin position="395"/>
        <end position="471"/>
    </location>
</feature>
<dbReference type="KEGG" id="nvn:NVIE_012300"/>
<dbReference type="EMBL" id="CP007536">
    <property type="protein sequence ID" value="AIC15463.1"/>
    <property type="molecule type" value="Genomic_DNA"/>
</dbReference>
<evidence type="ECO:0000313" key="10">
    <source>
        <dbReference type="Proteomes" id="UP000027093"/>
    </source>
</evidence>